<dbReference type="AlphaFoldDB" id="A0A6L5BTK3"/>
<proteinExistence type="predicted"/>
<organism evidence="1 2">
    <name type="scientific">Pseudomonas frederiksbergensis</name>
    <dbReference type="NCBI Taxonomy" id="104087"/>
    <lineage>
        <taxon>Bacteria</taxon>
        <taxon>Pseudomonadati</taxon>
        <taxon>Pseudomonadota</taxon>
        <taxon>Gammaproteobacteria</taxon>
        <taxon>Pseudomonadales</taxon>
        <taxon>Pseudomonadaceae</taxon>
        <taxon>Pseudomonas</taxon>
    </lineage>
</organism>
<dbReference type="EMBL" id="JAAAXX010000002">
    <property type="protein sequence ID" value="KAF2391703.1"/>
    <property type="molecule type" value="Genomic_DNA"/>
</dbReference>
<reference evidence="1 2" key="1">
    <citation type="submission" date="2019-12" db="EMBL/GenBank/DDBJ databases">
        <title>Endophytic bacteria associated with Panax ginseng seedlings.</title>
        <authorList>
            <person name="Park J.M."/>
            <person name="Shin R."/>
            <person name="Jo S.H."/>
        </authorList>
    </citation>
    <scope>NUCLEOTIDE SEQUENCE [LARGE SCALE GENOMIC DNA]</scope>
    <source>
        <strain evidence="1 2">PgKB32</strain>
    </source>
</reference>
<accession>A0A6L5BTK3</accession>
<dbReference type="Proteomes" id="UP000475265">
    <property type="component" value="Unassembled WGS sequence"/>
</dbReference>
<evidence type="ECO:0000313" key="1">
    <source>
        <dbReference type="EMBL" id="KAF2391703.1"/>
    </source>
</evidence>
<name>A0A6L5BTK3_9PSED</name>
<comment type="caution">
    <text evidence="1">The sequence shown here is derived from an EMBL/GenBank/DDBJ whole genome shotgun (WGS) entry which is preliminary data.</text>
</comment>
<gene>
    <name evidence="1" type="ORF">FX983_06188</name>
</gene>
<sequence>MHLLAVNYYVHYLVASPVNPKGKVKSIANTWPFNLYFRAFYGHESARYVPRTV</sequence>
<protein>
    <submittedName>
        <fullName evidence="1">Uncharacterized protein</fullName>
    </submittedName>
</protein>
<evidence type="ECO:0000313" key="2">
    <source>
        <dbReference type="Proteomes" id="UP000475265"/>
    </source>
</evidence>